<dbReference type="GO" id="GO:0016301">
    <property type="term" value="F:kinase activity"/>
    <property type="evidence" value="ECO:0007669"/>
    <property type="project" value="InterPro"/>
</dbReference>
<reference evidence="2" key="1">
    <citation type="submission" date="2022-10" db="EMBL/GenBank/DDBJ databases">
        <title>The complete genomes of actinobacterial strains from the NBC collection.</title>
        <authorList>
            <person name="Joergensen T.S."/>
            <person name="Alvarez Arevalo M."/>
            <person name="Sterndorff E.B."/>
            <person name="Faurdal D."/>
            <person name="Vuksanovic O."/>
            <person name="Mourched A.-S."/>
            <person name="Charusanti P."/>
            <person name="Shaw S."/>
            <person name="Blin K."/>
            <person name="Weber T."/>
        </authorList>
    </citation>
    <scope>NUCLEOTIDE SEQUENCE</scope>
    <source>
        <strain evidence="2">NBC_00003</strain>
    </source>
</reference>
<accession>A0AAU2VE01</accession>
<dbReference type="Gene3D" id="3.40.50.300">
    <property type="entry name" value="P-loop containing nucleotide triphosphate hydrolases"/>
    <property type="match status" value="2"/>
</dbReference>
<evidence type="ECO:0000313" key="2">
    <source>
        <dbReference type="EMBL" id="WTW65725.1"/>
    </source>
</evidence>
<feature type="domain" description="Phosphoribulokinase/uridine kinase" evidence="1">
    <location>
        <begin position="77"/>
        <end position="162"/>
    </location>
</feature>
<dbReference type="EMBL" id="CP108318">
    <property type="protein sequence ID" value="WTW65725.1"/>
    <property type="molecule type" value="Genomic_DNA"/>
</dbReference>
<gene>
    <name evidence="2" type="ORF">OG549_36635</name>
</gene>
<dbReference type="GO" id="GO:0005524">
    <property type="term" value="F:ATP binding"/>
    <property type="evidence" value="ECO:0007669"/>
    <property type="project" value="InterPro"/>
</dbReference>
<dbReference type="SUPFAM" id="SSF52540">
    <property type="entry name" value="P-loop containing nucleoside triphosphate hydrolases"/>
    <property type="match status" value="1"/>
</dbReference>
<name>A0AAU2VE01_9ACTN</name>
<evidence type="ECO:0000259" key="1">
    <source>
        <dbReference type="Pfam" id="PF00485"/>
    </source>
</evidence>
<sequence length="186" mass="20350">MLLTLTGGAGAGKTTLAAALVETAPRAPVRVLHGDAYYFLTPERGVWAPDEAGTRRLDVGDPRSMDAERLGRDADAALATAAYVIVDGMFAHHMAPRSPHARFDVFVDLPADLRLARKIRRKCLSEGFPLDVLLRNYVDHRRDAHTRHIEPVRHSCDLVVDATLDPHDLAAMVWSAITNRGSTHSG</sequence>
<proteinExistence type="predicted"/>
<organism evidence="2">
    <name type="scientific">Streptomyces sp. NBC_00003</name>
    <dbReference type="NCBI Taxonomy" id="2903608"/>
    <lineage>
        <taxon>Bacteria</taxon>
        <taxon>Bacillati</taxon>
        <taxon>Actinomycetota</taxon>
        <taxon>Actinomycetes</taxon>
        <taxon>Kitasatosporales</taxon>
        <taxon>Streptomycetaceae</taxon>
        <taxon>Streptomyces</taxon>
    </lineage>
</organism>
<protein>
    <recommendedName>
        <fullName evidence="1">Phosphoribulokinase/uridine kinase domain-containing protein</fullName>
    </recommendedName>
</protein>
<dbReference type="AlphaFoldDB" id="A0AAU2VE01"/>
<dbReference type="Pfam" id="PF00485">
    <property type="entry name" value="PRK"/>
    <property type="match status" value="1"/>
</dbReference>
<dbReference type="InterPro" id="IPR006083">
    <property type="entry name" value="PRK/URK"/>
</dbReference>
<dbReference type="InterPro" id="IPR027417">
    <property type="entry name" value="P-loop_NTPase"/>
</dbReference>